<feature type="non-terminal residue" evidence="1">
    <location>
        <position position="1"/>
    </location>
</feature>
<protein>
    <recommendedName>
        <fullName evidence="3">Glucosamine-6-phosphate deaminase</fullName>
    </recommendedName>
</protein>
<accession>A0A0G0L2Z2</accession>
<evidence type="ECO:0000313" key="1">
    <source>
        <dbReference type="EMBL" id="KKQ55774.1"/>
    </source>
</evidence>
<gene>
    <name evidence="1" type="ORF">US75_C0014G0023</name>
</gene>
<proteinExistence type="predicted"/>
<dbReference type="Proteomes" id="UP000034096">
    <property type="component" value="Unassembled WGS sequence"/>
</dbReference>
<sequence length="33" mass="3539">EGPIGTHMPASLLRYHPDTTFILDSEAASLLGK</sequence>
<reference evidence="1 2" key="1">
    <citation type="journal article" date="2015" name="Nature">
        <title>rRNA introns, odd ribosomes, and small enigmatic genomes across a large radiation of phyla.</title>
        <authorList>
            <person name="Brown C.T."/>
            <person name="Hug L.A."/>
            <person name="Thomas B.C."/>
            <person name="Sharon I."/>
            <person name="Castelle C.J."/>
            <person name="Singh A."/>
            <person name="Wilkins M.J."/>
            <person name="Williams K.H."/>
            <person name="Banfield J.F."/>
        </authorList>
    </citation>
    <scope>NUCLEOTIDE SEQUENCE [LARGE SCALE GENOMIC DNA]</scope>
</reference>
<comment type="caution">
    <text evidence="1">The sequence shown here is derived from an EMBL/GenBank/DDBJ whole genome shotgun (WGS) entry which is preliminary data.</text>
</comment>
<name>A0A0G0L2Z2_9BACT</name>
<dbReference type="InterPro" id="IPR037171">
    <property type="entry name" value="NagB/RpiA_transferase-like"/>
</dbReference>
<organism evidence="1 2">
    <name type="scientific">Candidatus Woesebacteria bacterium GW2011_GWC1_38_13</name>
    <dbReference type="NCBI Taxonomy" id="1618583"/>
    <lineage>
        <taxon>Bacteria</taxon>
        <taxon>Candidatus Woeseibacteriota</taxon>
    </lineage>
</organism>
<dbReference type="Gene3D" id="3.40.50.1360">
    <property type="match status" value="1"/>
</dbReference>
<evidence type="ECO:0008006" key="3">
    <source>
        <dbReference type="Google" id="ProtNLM"/>
    </source>
</evidence>
<dbReference type="SUPFAM" id="SSF100950">
    <property type="entry name" value="NagB/RpiA/CoA transferase-like"/>
    <property type="match status" value="1"/>
</dbReference>
<dbReference type="AlphaFoldDB" id="A0A0G0L2Z2"/>
<evidence type="ECO:0000313" key="2">
    <source>
        <dbReference type="Proteomes" id="UP000034096"/>
    </source>
</evidence>
<dbReference type="EMBL" id="LBUE01000014">
    <property type="protein sequence ID" value="KKQ55774.1"/>
    <property type="molecule type" value="Genomic_DNA"/>
</dbReference>